<feature type="region of interest" description="Disordered" evidence="2">
    <location>
        <begin position="44"/>
        <end position="65"/>
    </location>
</feature>
<sequence length="304" mass="34481">MCDKLPDCKYGQQCFSIHPLCENDGECKLPGCIYTHMKQKPVEVQKPQFEKKQPQQQTKKKDSQLEEIRGKVNAIQELVSKSDLVMQGHIAQVFMKLSLLEKEIENDKKNLATQMSKNSRLEKQLKEASAKIEKLSSSNPRSHLFTYPGINLDDVQPISKQVSTPKSIFDDPLFQRPNFEAHHSSQNQTTSSNISISNYPVLTPTSSLPTNKFGMTPFVPESSPLKPPVPPRKPTLADPNAPIKVQHMTFEPGKCASNIDAKRVQEEKKQVEIQLQNVLHNNVDLLEQNDLLRKRLEALEKKSF</sequence>
<evidence type="ECO:0000256" key="2">
    <source>
        <dbReference type="SAM" id="MobiDB-lite"/>
    </source>
</evidence>
<name>A0A914CE30_9BILA</name>
<dbReference type="WBParaSite" id="ACRNAN_Path_860.g3315.t1">
    <property type="protein sequence ID" value="ACRNAN_Path_860.g3315.t1"/>
    <property type="gene ID" value="ACRNAN_Path_860.g3315"/>
</dbReference>
<keyword evidence="3" id="KW-1185">Reference proteome</keyword>
<feature type="region of interest" description="Disordered" evidence="2">
    <location>
        <begin position="218"/>
        <end position="240"/>
    </location>
</feature>
<proteinExistence type="predicted"/>
<accession>A0A914CE30</accession>
<protein>
    <submittedName>
        <fullName evidence="4">Uncharacterized protein</fullName>
    </submittedName>
</protein>
<reference evidence="4" key="1">
    <citation type="submission" date="2022-11" db="UniProtKB">
        <authorList>
            <consortium name="WormBaseParasite"/>
        </authorList>
    </citation>
    <scope>IDENTIFICATION</scope>
</reference>
<organism evidence="3 4">
    <name type="scientific">Acrobeloides nanus</name>
    <dbReference type="NCBI Taxonomy" id="290746"/>
    <lineage>
        <taxon>Eukaryota</taxon>
        <taxon>Metazoa</taxon>
        <taxon>Ecdysozoa</taxon>
        <taxon>Nematoda</taxon>
        <taxon>Chromadorea</taxon>
        <taxon>Rhabditida</taxon>
        <taxon>Tylenchina</taxon>
        <taxon>Cephalobomorpha</taxon>
        <taxon>Cephaloboidea</taxon>
        <taxon>Cephalobidae</taxon>
        <taxon>Acrobeloides</taxon>
    </lineage>
</organism>
<evidence type="ECO:0000313" key="3">
    <source>
        <dbReference type="Proteomes" id="UP000887540"/>
    </source>
</evidence>
<feature type="coiled-coil region" evidence="1">
    <location>
        <begin position="261"/>
        <end position="302"/>
    </location>
</feature>
<dbReference type="Proteomes" id="UP000887540">
    <property type="component" value="Unplaced"/>
</dbReference>
<evidence type="ECO:0000313" key="4">
    <source>
        <dbReference type="WBParaSite" id="ACRNAN_Path_860.g3315.t1"/>
    </source>
</evidence>
<dbReference type="AlphaFoldDB" id="A0A914CE30"/>
<keyword evidence="1" id="KW-0175">Coiled coil</keyword>
<evidence type="ECO:0000256" key="1">
    <source>
        <dbReference type="SAM" id="Coils"/>
    </source>
</evidence>
<feature type="coiled-coil region" evidence="1">
    <location>
        <begin position="97"/>
        <end position="138"/>
    </location>
</feature>